<dbReference type="Proteomes" id="UP000886891">
    <property type="component" value="Unassembled WGS sequence"/>
</dbReference>
<gene>
    <name evidence="1" type="ORF">IAB14_02640</name>
</gene>
<comment type="caution">
    <text evidence="1">The sequence shown here is derived from an EMBL/GenBank/DDBJ whole genome shotgun (WGS) entry which is preliminary data.</text>
</comment>
<sequence length="158" mass="17907">MKKEEFIKEFSKKIVNNESSLFLGAGFSINSNMPSWRQLMEPCAKALNISLNDESDFAQIAQYYETKRGRSQLVTEIVRQIKNNSTSKEELTELLTLSFHSIWTTNFDQIIEDSLNSQNISCNVISTDESLSNYSSSEKINLYKCGGDIANAHSLFLT</sequence>
<name>A0A9D1SXL6_9FIRM</name>
<proteinExistence type="predicted"/>
<evidence type="ECO:0000313" key="2">
    <source>
        <dbReference type="Proteomes" id="UP000886891"/>
    </source>
</evidence>
<reference evidence="1" key="2">
    <citation type="journal article" date="2021" name="PeerJ">
        <title>Extensive microbial diversity within the chicken gut microbiome revealed by metagenomics and culture.</title>
        <authorList>
            <person name="Gilroy R."/>
            <person name="Ravi A."/>
            <person name="Getino M."/>
            <person name="Pursley I."/>
            <person name="Horton D.L."/>
            <person name="Alikhan N.F."/>
            <person name="Baker D."/>
            <person name="Gharbi K."/>
            <person name="Hall N."/>
            <person name="Watson M."/>
            <person name="Adriaenssens E.M."/>
            <person name="Foster-Nyarko E."/>
            <person name="Jarju S."/>
            <person name="Secka A."/>
            <person name="Antonio M."/>
            <person name="Oren A."/>
            <person name="Chaudhuri R.R."/>
            <person name="La Ragione R."/>
            <person name="Hildebrand F."/>
            <person name="Pallen M.J."/>
        </authorList>
    </citation>
    <scope>NUCLEOTIDE SEQUENCE</scope>
    <source>
        <strain evidence="1">23406</strain>
    </source>
</reference>
<organism evidence="1 2">
    <name type="scientific">Candidatus Stercoripulliclostridium merdipullorum</name>
    <dbReference type="NCBI Taxonomy" id="2840952"/>
    <lineage>
        <taxon>Bacteria</taxon>
        <taxon>Bacillati</taxon>
        <taxon>Bacillota</taxon>
        <taxon>Clostridia</taxon>
        <taxon>Eubacteriales</taxon>
        <taxon>Candidatus Stercoripulliclostridium</taxon>
    </lineage>
</organism>
<reference evidence="1" key="1">
    <citation type="submission" date="2020-10" db="EMBL/GenBank/DDBJ databases">
        <authorList>
            <person name="Gilroy R."/>
        </authorList>
    </citation>
    <scope>NUCLEOTIDE SEQUENCE</scope>
    <source>
        <strain evidence="1">23406</strain>
    </source>
</reference>
<evidence type="ECO:0000313" key="1">
    <source>
        <dbReference type="EMBL" id="HIU99996.1"/>
    </source>
</evidence>
<protein>
    <recommendedName>
        <fullName evidence="3">SIR2-like domain-containing protein</fullName>
    </recommendedName>
</protein>
<accession>A0A9D1SXL6</accession>
<dbReference type="EMBL" id="DVOH01000017">
    <property type="protein sequence ID" value="HIU99996.1"/>
    <property type="molecule type" value="Genomic_DNA"/>
</dbReference>
<dbReference type="InterPro" id="IPR029035">
    <property type="entry name" value="DHS-like_NAD/FAD-binding_dom"/>
</dbReference>
<dbReference type="SUPFAM" id="SSF52467">
    <property type="entry name" value="DHS-like NAD/FAD-binding domain"/>
    <property type="match status" value="1"/>
</dbReference>
<evidence type="ECO:0008006" key="3">
    <source>
        <dbReference type="Google" id="ProtNLM"/>
    </source>
</evidence>
<dbReference type="Pfam" id="PF13289">
    <property type="entry name" value="SIR2_2"/>
    <property type="match status" value="1"/>
</dbReference>
<dbReference type="AlphaFoldDB" id="A0A9D1SXL6"/>
<feature type="non-terminal residue" evidence="1">
    <location>
        <position position="158"/>
    </location>
</feature>